<name>A0A8J7M6G4_9RHOB</name>
<dbReference type="GO" id="GO:0005975">
    <property type="term" value="P:carbohydrate metabolic process"/>
    <property type="evidence" value="ECO:0007669"/>
    <property type="project" value="InterPro"/>
</dbReference>
<keyword evidence="3" id="KW-1185">Reference proteome</keyword>
<dbReference type="SUPFAM" id="SSF48208">
    <property type="entry name" value="Six-hairpin glycosidases"/>
    <property type="match status" value="1"/>
</dbReference>
<gene>
    <name evidence="2" type="ORF">H0I76_05300</name>
</gene>
<protein>
    <submittedName>
        <fullName evidence="2">DUF255 domain-containing protein</fullName>
    </submittedName>
</protein>
<dbReference type="Proteomes" id="UP000655420">
    <property type="component" value="Unassembled WGS sequence"/>
</dbReference>
<dbReference type="RefSeq" id="WP_200607999.1">
    <property type="nucleotide sequence ID" value="NZ_JAEHHL010000002.1"/>
</dbReference>
<proteinExistence type="predicted"/>
<dbReference type="InterPro" id="IPR036249">
    <property type="entry name" value="Thioredoxin-like_sf"/>
</dbReference>
<dbReference type="InterPro" id="IPR024705">
    <property type="entry name" value="Ssp411"/>
</dbReference>
<dbReference type="Gene3D" id="1.50.10.10">
    <property type="match status" value="1"/>
</dbReference>
<dbReference type="PANTHER" id="PTHR42899">
    <property type="entry name" value="SPERMATOGENESIS-ASSOCIATED PROTEIN 20"/>
    <property type="match status" value="1"/>
</dbReference>
<dbReference type="InterPro" id="IPR008928">
    <property type="entry name" value="6-hairpin_glycosidase_sf"/>
</dbReference>
<dbReference type="InterPro" id="IPR004879">
    <property type="entry name" value="Ssp411-like_TRX"/>
</dbReference>
<accession>A0A8J7M6G4</accession>
<feature type="domain" description="Spermatogenesis-associated protein 20-like TRX" evidence="1">
    <location>
        <begin position="46"/>
        <end position="201"/>
    </location>
</feature>
<dbReference type="Pfam" id="PF03190">
    <property type="entry name" value="Thioredox_DsbH"/>
    <property type="match status" value="1"/>
</dbReference>
<comment type="caution">
    <text evidence="2">The sequence shown here is derived from an EMBL/GenBank/DDBJ whole genome shotgun (WGS) entry which is preliminary data.</text>
</comment>
<dbReference type="SUPFAM" id="SSF52833">
    <property type="entry name" value="Thioredoxin-like"/>
    <property type="match status" value="1"/>
</dbReference>
<sequence length="738" mass="80765">MAETPPSIERDPALATRLDEAWAARGEAYSPRTHLLDGQGRARFVNRLILEASPYLLQHAHNPVDWHAWSDETLAEAAERDLPIFLSVGYATCHWCHVMEEESFDNLEVAAMLNRYFVPVKLDREERPDLDQIFITATQLQQGHAGWPNSVFLMPDGRPFHTGTYFPRAQFIALLRAVAEAWQGERRAQVESVAGQLAEAINRQQPAAGAAPAELSPSIFNVVTGQLAGMFNEDEGGFSRSQQFPQEGFILFLMDQWRRTGDAVAREMAVRSLDAIVAGGIHDHAGGGFHRYTVDQNWRTPHFEKMLYNQAQIGRALVEGWEMTGRLAWRRAAERCFDYVLRDMTDPEGAFYAAEDADSLDAQGRREEGAFYVWRSEEAAAALGADADWALSALGLDQRPTVEAGAVAHLDPDESVDFERLDAVLEHLRVAREGRARPVRDEKVIAGWNGLMIRALAEAAEAFGRPELADHAARAAEALWRRLWDGRRLKRLWAEDRAIGAAALEDYAWLGLGFLALSDAGSGQVWLDRAASLAEAAADAFSDPSGRLRMAEADGPFGPIFDSSDGATPAGESSAAELFARLSLRSQQPAWVARAGRLIGALAGTVQQVPLLRPDALVAARVLAEGESELRRTLPGGVIRARMREAGRRLELEIAPGWHLTAADPGDAEMVGAAITGAAAKWPPSHALEAGFSGRPVQVHDACVEVALAPEDAVVTLRLQACSNRVCLAPVETAFRLH</sequence>
<organism evidence="2 3">
    <name type="scientific">Thermohalobaculum xanthum</name>
    <dbReference type="NCBI Taxonomy" id="2753746"/>
    <lineage>
        <taxon>Bacteria</taxon>
        <taxon>Pseudomonadati</taxon>
        <taxon>Pseudomonadota</taxon>
        <taxon>Alphaproteobacteria</taxon>
        <taxon>Rhodobacterales</taxon>
        <taxon>Paracoccaceae</taxon>
        <taxon>Thermohalobaculum</taxon>
    </lineage>
</organism>
<evidence type="ECO:0000313" key="3">
    <source>
        <dbReference type="Proteomes" id="UP000655420"/>
    </source>
</evidence>
<dbReference type="EMBL" id="JAEHHL010000002">
    <property type="protein sequence ID" value="MBK0398595.1"/>
    <property type="molecule type" value="Genomic_DNA"/>
</dbReference>
<dbReference type="CDD" id="cd02955">
    <property type="entry name" value="SSP411"/>
    <property type="match status" value="1"/>
</dbReference>
<dbReference type="InterPro" id="IPR012341">
    <property type="entry name" value="6hp_glycosidase-like_sf"/>
</dbReference>
<evidence type="ECO:0000259" key="1">
    <source>
        <dbReference type="Pfam" id="PF03190"/>
    </source>
</evidence>
<evidence type="ECO:0000313" key="2">
    <source>
        <dbReference type="EMBL" id="MBK0398595.1"/>
    </source>
</evidence>
<dbReference type="PANTHER" id="PTHR42899:SF1">
    <property type="entry name" value="SPERMATOGENESIS-ASSOCIATED PROTEIN 20"/>
    <property type="match status" value="1"/>
</dbReference>
<dbReference type="Gene3D" id="3.40.30.10">
    <property type="entry name" value="Glutaredoxin"/>
    <property type="match status" value="1"/>
</dbReference>
<reference evidence="2" key="1">
    <citation type="submission" date="2020-12" db="EMBL/GenBank/DDBJ databases">
        <title>Bacterial taxonomy.</title>
        <authorList>
            <person name="Pan X."/>
        </authorList>
    </citation>
    <scope>NUCLEOTIDE SEQUENCE</scope>
    <source>
        <strain evidence="2">M0105</strain>
    </source>
</reference>
<dbReference type="AlphaFoldDB" id="A0A8J7M6G4"/>